<proteinExistence type="predicted"/>
<organism evidence="2 3">
    <name type="scientific">Paenimyroides ummariense</name>
    <dbReference type="NCBI Taxonomy" id="913024"/>
    <lineage>
        <taxon>Bacteria</taxon>
        <taxon>Pseudomonadati</taxon>
        <taxon>Bacteroidota</taxon>
        <taxon>Flavobacteriia</taxon>
        <taxon>Flavobacteriales</taxon>
        <taxon>Flavobacteriaceae</taxon>
        <taxon>Paenimyroides</taxon>
    </lineage>
</organism>
<dbReference type="RefSeq" id="WP_143095692.1">
    <property type="nucleotide sequence ID" value="NZ_FOVI01000039.1"/>
</dbReference>
<dbReference type="PROSITE" id="PS51257">
    <property type="entry name" value="PROKAR_LIPOPROTEIN"/>
    <property type="match status" value="1"/>
</dbReference>
<reference evidence="3" key="1">
    <citation type="submission" date="2016-10" db="EMBL/GenBank/DDBJ databases">
        <authorList>
            <person name="Varghese N."/>
            <person name="Submissions S."/>
        </authorList>
    </citation>
    <scope>NUCLEOTIDE SEQUENCE [LARGE SCALE GENOMIC DNA]</scope>
    <source>
        <strain evidence="3">DS-12</strain>
    </source>
</reference>
<dbReference type="OrthoDB" id="1377859at2"/>
<feature type="chain" id="PRO_5011499203" description="Fasciclin domain-containing protein" evidence="1">
    <location>
        <begin position="24"/>
        <end position="213"/>
    </location>
</feature>
<accession>A0A1I5GD25</accession>
<protein>
    <recommendedName>
        <fullName evidence="4">Fasciclin domain-containing protein</fullName>
    </recommendedName>
</protein>
<evidence type="ECO:0000313" key="3">
    <source>
        <dbReference type="Proteomes" id="UP000199036"/>
    </source>
</evidence>
<dbReference type="AlphaFoldDB" id="A0A1I5GD25"/>
<evidence type="ECO:0008006" key="4">
    <source>
        <dbReference type="Google" id="ProtNLM"/>
    </source>
</evidence>
<dbReference type="EMBL" id="FOVI01000039">
    <property type="protein sequence ID" value="SFO33874.1"/>
    <property type="molecule type" value="Genomic_DNA"/>
</dbReference>
<name>A0A1I5GD25_9FLAO</name>
<keyword evidence="3" id="KW-1185">Reference proteome</keyword>
<feature type="signal peptide" evidence="1">
    <location>
        <begin position="1"/>
        <end position="23"/>
    </location>
</feature>
<dbReference type="Proteomes" id="UP000199036">
    <property type="component" value="Unassembled WGS sequence"/>
</dbReference>
<gene>
    <name evidence="2" type="ORF">SAMN05421741_13910</name>
</gene>
<evidence type="ECO:0000256" key="1">
    <source>
        <dbReference type="SAM" id="SignalP"/>
    </source>
</evidence>
<evidence type="ECO:0000313" key="2">
    <source>
        <dbReference type="EMBL" id="SFO33874.1"/>
    </source>
</evidence>
<sequence>MKKTTFICSLVFLFILMACDAGDYEQAPNTFIHSSETSGTSVQGKPARTDLAFITQQLTTGYATYFDDRDTTLSQKIVLLDSASLYVPLFTSLKPVGFSLPTATEAAFFLTDYEDSYTALNVSLQMRSYLDTLIGSQSIDYIVLANTIQADLNLTSTEKLQLQFIVIYISDTYNDPIEDDSWTKKRIVAAVRGFTKSSANAVFNVALVQITQQ</sequence>
<keyword evidence="1" id="KW-0732">Signal</keyword>
<dbReference type="STRING" id="913024.SAMN05421741_13910"/>